<dbReference type="Proteomes" id="UP000265618">
    <property type="component" value="Unassembled WGS sequence"/>
</dbReference>
<comment type="caution">
    <text evidence="2">The sequence shown here is derived from an EMBL/GenBank/DDBJ whole genome shotgun (WGS) entry which is preliminary data.</text>
</comment>
<protein>
    <submittedName>
        <fullName evidence="2">Uncharacterized protein</fullName>
    </submittedName>
</protein>
<gene>
    <name evidence="2" type="ORF">KIPB_011622</name>
</gene>
<accession>A0A9K3D6D3</accession>
<feature type="compositionally biased region" description="Polar residues" evidence="1">
    <location>
        <begin position="1"/>
        <end position="11"/>
    </location>
</feature>
<evidence type="ECO:0000256" key="1">
    <source>
        <dbReference type="SAM" id="MobiDB-lite"/>
    </source>
</evidence>
<evidence type="ECO:0000313" key="3">
    <source>
        <dbReference type="Proteomes" id="UP000265618"/>
    </source>
</evidence>
<feature type="compositionally biased region" description="Basic and acidic residues" evidence="1">
    <location>
        <begin position="13"/>
        <end position="35"/>
    </location>
</feature>
<proteinExistence type="predicted"/>
<keyword evidence="3" id="KW-1185">Reference proteome</keyword>
<feature type="compositionally biased region" description="Basic and acidic residues" evidence="1">
    <location>
        <begin position="54"/>
        <end position="77"/>
    </location>
</feature>
<sequence>MASRLLQSSTLLGERERERERELDMARESEPEPERVTPTPLPVSGSRNTKPQSYRREVEREPVLPRGGERQGDTDAD</sequence>
<dbReference type="EMBL" id="BDIP01004800">
    <property type="protein sequence ID" value="GIQ89210.1"/>
    <property type="molecule type" value="Genomic_DNA"/>
</dbReference>
<evidence type="ECO:0000313" key="2">
    <source>
        <dbReference type="EMBL" id="GIQ89210.1"/>
    </source>
</evidence>
<feature type="non-terminal residue" evidence="2">
    <location>
        <position position="1"/>
    </location>
</feature>
<organism evidence="2 3">
    <name type="scientific">Kipferlia bialata</name>
    <dbReference type="NCBI Taxonomy" id="797122"/>
    <lineage>
        <taxon>Eukaryota</taxon>
        <taxon>Metamonada</taxon>
        <taxon>Carpediemonas-like organisms</taxon>
        <taxon>Kipferlia</taxon>
    </lineage>
</organism>
<reference evidence="2 3" key="1">
    <citation type="journal article" date="2018" name="PLoS ONE">
        <title>The draft genome of Kipferlia bialata reveals reductive genome evolution in fornicate parasites.</title>
        <authorList>
            <person name="Tanifuji G."/>
            <person name="Takabayashi S."/>
            <person name="Kume K."/>
            <person name="Takagi M."/>
            <person name="Nakayama T."/>
            <person name="Kamikawa R."/>
            <person name="Inagaki Y."/>
            <person name="Hashimoto T."/>
        </authorList>
    </citation>
    <scope>NUCLEOTIDE SEQUENCE [LARGE SCALE GENOMIC DNA]</scope>
    <source>
        <strain evidence="2">NY0173</strain>
    </source>
</reference>
<feature type="region of interest" description="Disordered" evidence="1">
    <location>
        <begin position="1"/>
        <end position="77"/>
    </location>
</feature>
<dbReference type="AlphaFoldDB" id="A0A9K3D6D3"/>
<name>A0A9K3D6D3_9EUKA</name>